<dbReference type="RefSeq" id="WP_111608336.1">
    <property type="nucleotide sequence ID" value="NZ_BMLJ01000017.1"/>
</dbReference>
<dbReference type="OrthoDB" id="6105884at2"/>
<proteinExistence type="predicted"/>
<dbReference type="CDD" id="cd00093">
    <property type="entry name" value="HTH_XRE"/>
    <property type="match status" value="1"/>
</dbReference>
<organism evidence="1 2">
    <name type="scientific">Marinomonas arctica</name>
    <dbReference type="NCBI Taxonomy" id="383750"/>
    <lineage>
        <taxon>Bacteria</taxon>
        <taxon>Pseudomonadati</taxon>
        <taxon>Pseudomonadota</taxon>
        <taxon>Gammaproteobacteria</taxon>
        <taxon>Oceanospirillales</taxon>
        <taxon>Oceanospirillaceae</taxon>
        <taxon>Marinomonas</taxon>
    </lineage>
</organism>
<keyword evidence="2" id="KW-1185">Reference proteome</keyword>
<dbReference type="KEGG" id="mard:IBG28_02500"/>
<accession>A0A7H1J7T0</accession>
<evidence type="ECO:0000313" key="1">
    <source>
        <dbReference type="EMBL" id="QNT06546.1"/>
    </source>
</evidence>
<dbReference type="InterPro" id="IPR010982">
    <property type="entry name" value="Lambda_DNA-bd_dom_sf"/>
</dbReference>
<evidence type="ECO:0000313" key="2">
    <source>
        <dbReference type="Proteomes" id="UP000516370"/>
    </source>
</evidence>
<reference evidence="1 2" key="1">
    <citation type="submission" date="2020-09" db="EMBL/GenBank/DDBJ databases">
        <title>Complete genome sequence of an Arctic sea ice bacterium Marinomonas arctica BSI20414.</title>
        <authorList>
            <person name="Liao L."/>
            <person name="Chen B."/>
        </authorList>
    </citation>
    <scope>NUCLEOTIDE SEQUENCE [LARGE SCALE GENOMIC DNA]</scope>
    <source>
        <strain evidence="1 2">BSI20414</strain>
    </source>
</reference>
<protein>
    <submittedName>
        <fullName evidence="1">Helix-turn-helix transcriptional regulator</fullName>
    </submittedName>
</protein>
<dbReference type="SUPFAM" id="SSF47413">
    <property type="entry name" value="lambda repressor-like DNA-binding domains"/>
    <property type="match status" value="1"/>
</dbReference>
<dbReference type="EMBL" id="CP061081">
    <property type="protein sequence ID" value="QNT06546.1"/>
    <property type="molecule type" value="Genomic_DNA"/>
</dbReference>
<sequence length="101" mass="11632">MGTQEKEKTGVSFDLNITTEYHAVGVEELEEQLRKKITEFTSSSSIINGRKRKGSYRLLAEYTDISQAYIHQFHSEKRAICITNMNKLANYFGVKYVVSNF</sequence>
<dbReference type="AlphaFoldDB" id="A0A7H1J7T0"/>
<dbReference type="InterPro" id="IPR001387">
    <property type="entry name" value="Cro/C1-type_HTH"/>
</dbReference>
<name>A0A7H1J7T0_9GAMM</name>
<dbReference type="GO" id="GO:0003677">
    <property type="term" value="F:DNA binding"/>
    <property type="evidence" value="ECO:0007669"/>
    <property type="project" value="InterPro"/>
</dbReference>
<gene>
    <name evidence="1" type="ORF">IBG28_02500</name>
</gene>
<dbReference type="Proteomes" id="UP000516370">
    <property type="component" value="Chromosome"/>
</dbReference>